<name>A0ACA9NQ61_9GLOM</name>
<proteinExistence type="predicted"/>
<evidence type="ECO:0000313" key="1">
    <source>
        <dbReference type="EMBL" id="CAG8668864.1"/>
    </source>
</evidence>
<sequence length="507" mass="56651">MLTSNKDSEPVGLNNISAQLNTTQASLESNLEYLSLEALRVVCKGIGILDLGPKKEVVARLARKSRVRLGLKVSVGDSELSEKEKSIQLQFLLNRVEGFLEELDVFQRAGDRIWLKPGLKGLQVGTLLNKALVSGDIAFVRLARHIILKRIYVVRVADEDVWAVVSKIVSADTSDPISELLGGKCERARLVAQHFTKPKKCSYNTICTSIALRAASRIRSTSLEPTDDSTRSVWRSHVFSILVRPGWPQLLQGSIQQLQHFGPNIGVLSPIWQQLYSSLPVWFKKDDKNKDPRERILFVTCAKKKVILLISVVLENIWGIDSWEDLQLCSSKLLRECDSTFSDDIEIVKGRSLSVFKKFSMLGGQPRPKVLSFYKREEVLVKKEVGEVRSVGGNSKNLQEKFSTSKSSGSKPSVLDFETRPSKGLGGLLHMIEKEAIGLHCDRDMVLVQDFAIRPESNPLGVFKSTNKGSIIKDKEKGYKILQNDSRHFKQCGSGIREKGIFDDSCI</sequence>
<comment type="caution">
    <text evidence="1">The sequence shown here is derived from an EMBL/GenBank/DDBJ whole genome shotgun (WGS) entry which is preliminary data.</text>
</comment>
<dbReference type="EMBL" id="CAJVQC010015606">
    <property type="protein sequence ID" value="CAG8668864.1"/>
    <property type="molecule type" value="Genomic_DNA"/>
</dbReference>
<gene>
    <name evidence="1" type="ORF">RPERSI_LOCUS8588</name>
</gene>
<accession>A0ACA9NQ61</accession>
<keyword evidence="2" id="KW-1185">Reference proteome</keyword>
<dbReference type="Proteomes" id="UP000789920">
    <property type="component" value="Unassembled WGS sequence"/>
</dbReference>
<evidence type="ECO:0000313" key="2">
    <source>
        <dbReference type="Proteomes" id="UP000789920"/>
    </source>
</evidence>
<organism evidence="1 2">
    <name type="scientific">Racocetra persica</name>
    <dbReference type="NCBI Taxonomy" id="160502"/>
    <lineage>
        <taxon>Eukaryota</taxon>
        <taxon>Fungi</taxon>
        <taxon>Fungi incertae sedis</taxon>
        <taxon>Mucoromycota</taxon>
        <taxon>Glomeromycotina</taxon>
        <taxon>Glomeromycetes</taxon>
        <taxon>Diversisporales</taxon>
        <taxon>Gigasporaceae</taxon>
        <taxon>Racocetra</taxon>
    </lineage>
</organism>
<protein>
    <submittedName>
        <fullName evidence="1">491_t:CDS:1</fullName>
    </submittedName>
</protein>
<reference evidence="1" key="1">
    <citation type="submission" date="2021-06" db="EMBL/GenBank/DDBJ databases">
        <authorList>
            <person name="Kallberg Y."/>
            <person name="Tangrot J."/>
            <person name="Rosling A."/>
        </authorList>
    </citation>
    <scope>NUCLEOTIDE SEQUENCE</scope>
    <source>
        <strain evidence="1">MA461A</strain>
    </source>
</reference>
<feature type="non-terminal residue" evidence="1">
    <location>
        <position position="1"/>
    </location>
</feature>
<feature type="non-terminal residue" evidence="1">
    <location>
        <position position="507"/>
    </location>
</feature>